<evidence type="ECO:0000256" key="4">
    <source>
        <dbReference type="PIRSR" id="PIRSR001434-2"/>
    </source>
</evidence>
<organism evidence="6 7">
    <name type="scientific">Paludibacterium paludis</name>
    <dbReference type="NCBI Taxonomy" id="1225769"/>
    <lineage>
        <taxon>Bacteria</taxon>
        <taxon>Pseudomonadati</taxon>
        <taxon>Pseudomonadota</taxon>
        <taxon>Betaproteobacteria</taxon>
        <taxon>Neisseriales</taxon>
        <taxon>Chromobacteriaceae</taxon>
        <taxon>Paludibacterium</taxon>
    </lineage>
</organism>
<comment type="caution">
    <text evidence="6">The sequence shown here is derived from an EMBL/GenBank/DDBJ whole genome shotgun (WGS) entry which is preliminary data.</text>
</comment>
<protein>
    <submittedName>
        <fullName evidence="6">Cystathionine gamma-synthase</fullName>
    </submittedName>
</protein>
<sequence length="383" mass="41236">MTDFSTLSVTAGSHQDAFGAVIPPIYATSTYRQHAPGEHTGYEYSRSQNPTREALERAVAELEDGGRGYAFPSGLAAIATVLELLPAGSHLIAVNDLYGGTFRQFEKVRSVSAGLTVTYVAADDPAALEAAIRPETRMVWVETPSNPLNQLVDLAEVAGIARRHGLISVADNTFASPVIHQPLVFGFDIVLHSATKYLNGHSDVVAGVVAVGRDREDLAEQLAFLHNAVGSVLDPFPSFLVWRGLRTLALRVERHNQNALAVARWLEGQDKVERVLYPGLESHPQHELARRQMNGFGGIVSFVLRGDAATTRRFTGALSLFALAESLGGVESLVCVPSAMTHASIPEARRLALGITDTLVRLSVGIESEAALIEDIRRALEAC</sequence>
<evidence type="ECO:0000256" key="5">
    <source>
        <dbReference type="RuleBase" id="RU362118"/>
    </source>
</evidence>
<evidence type="ECO:0000256" key="2">
    <source>
        <dbReference type="ARBA" id="ARBA00009077"/>
    </source>
</evidence>
<dbReference type="Gene3D" id="3.90.1150.10">
    <property type="entry name" value="Aspartate Aminotransferase, domain 1"/>
    <property type="match status" value="1"/>
</dbReference>
<dbReference type="Proteomes" id="UP000645257">
    <property type="component" value="Unassembled WGS sequence"/>
</dbReference>
<dbReference type="PIRSF" id="PIRSF001434">
    <property type="entry name" value="CGS"/>
    <property type="match status" value="1"/>
</dbReference>
<dbReference type="AlphaFoldDB" id="A0A918P0Z9"/>
<gene>
    <name evidence="6" type="primary">metB</name>
    <name evidence="6" type="ORF">GCM10011289_12990</name>
</gene>
<evidence type="ECO:0000313" key="6">
    <source>
        <dbReference type="EMBL" id="GGY11437.1"/>
    </source>
</evidence>
<dbReference type="PANTHER" id="PTHR11808:SF15">
    <property type="entry name" value="CYSTATHIONINE GAMMA-LYASE"/>
    <property type="match status" value="1"/>
</dbReference>
<dbReference type="GO" id="GO:0030170">
    <property type="term" value="F:pyridoxal phosphate binding"/>
    <property type="evidence" value="ECO:0007669"/>
    <property type="project" value="InterPro"/>
</dbReference>
<dbReference type="InterPro" id="IPR000277">
    <property type="entry name" value="Cys/Met-Metab_PyrdxlP-dep_enz"/>
</dbReference>
<dbReference type="GO" id="GO:0003962">
    <property type="term" value="F:cystathionine gamma-synthase activity"/>
    <property type="evidence" value="ECO:0007669"/>
    <property type="project" value="TreeGrafter"/>
</dbReference>
<accession>A0A918P0Z9</accession>
<feature type="modified residue" description="N6-(pyridoxal phosphate)lysine" evidence="4">
    <location>
        <position position="196"/>
    </location>
</feature>
<proteinExistence type="inferred from homology"/>
<dbReference type="InterPro" id="IPR054542">
    <property type="entry name" value="Cys_met_metab_PP"/>
</dbReference>
<dbReference type="GO" id="GO:0005737">
    <property type="term" value="C:cytoplasm"/>
    <property type="evidence" value="ECO:0007669"/>
    <property type="project" value="TreeGrafter"/>
</dbReference>
<dbReference type="GO" id="GO:0019343">
    <property type="term" value="P:cysteine biosynthetic process via cystathionine"/>
    <property type="evidence" value="ECO:0007669"/>
    <property type="project" value="TreeGrafter"/>
</dbReference>
<evidence type="ECO:0000256" key="3">
    <source>
        <dbReference type="ARBA" id="ARBA00022898"/>
    </source>
</evidence>
<dbReference type="Pfam" id="PF01053">
    <property type="entry name" value="Cys_Met_Meta_PP"/>
    <property type="match status" value="1"/>
</dbReference>
<reference evidence="6" key="2">
    <citation type="submission" date="2020-09" db="EMBL/GenBank/DDBJ databases">
        <authorList>
            <person name="Sun Q."/>
            <person name="Kim S."/>
        </authorList>
    </citation>
    <scope>NUCLEOTIDE SEQUENCE</scope>
    <source>
        <strain evidence="6">KCTC 32182</strain>
    </source>
</reference>
<dbReference type="CDD" id="cd00614">
    <property type="entry name" value="CGS_like"/>
    <property type="match status" value="1"/>
</dbReference>
<keyword evidence="7" id="KW-1185">Reference proteome</keyword>
<evidence type="ECO:0000313" key="7">
    <source>
        <dbReference type="Proteomes" id="UP000645257"/>
    </source>
</evidence>
<comment type="cofactor">
    <cofactor evidence="1 5">
        <name>pyridoxal 5'-phosphate</name>
        <dbReference type="ChEBI" id="CHEBI:597326"/>
    </cofactor>
</comment>
<keyword evidence="3 4" id="KW-0663">Pyridoxal phosphate</keyword>
<dbReference type="PROSITE" id="PS00868">
    <property type="entry name" value="CYS_MET_METAB_PP"/>
    <property type="match status" value="1"/>
</dbReference>
<evidence type="ECO:0000256" key="1">
    <source>
        <dbReference type="ARBA" id="ARBA00001933"/>
    </source>
</evidence>
<dbReference type="SUPFAM" id="SSF53383">
    <property type="entry name" value="PLP-dependent transferases"/>
    <property type="match status" value="1"/>
</dbReference>
<dbReference type="InterPro" id="IPR015424">
    <property type="entry name" value="PyrdxlP-dep_Trfase"/>
</dbReference>
<dbReference type="PANTHER" id="PTHR11808">
    <property type="entry name" value="TRANS-SULFURATION ENZYME FAMILY MEMBER"/>
    <property type="match status" value="1"/>
</dbReference>
<comment type="similarity">
    <text evidence="2 5">Belongs to the trans-sulfuration enzymes family.</text>
</comment>
<reference evidence="6" key="1">
    <citation type="journal article" date="2014" name="Int. J. Syst. Evol. Microbiol.">
        <title>Complete genome sequence of Corynebacterium casei LMG S-19264T (=DSM 44701T), isolated from a smear-ripened cheese.</title>
        <authorList>
            <consortium name="US DOE Joint Genome Institute (JGI-PGF)"/>
            <person name="Walter F."/>
            <person name="Albersmeier A."/>
            <person name="Kalinowski J."/>
            <person name="Ruckert C."/>
        </authorList>
    </citation>
    <scope>NUCLEOTIDE SEQUENCE</scope>
    <source>
        <strain evidence="6">KCTC 32182</strain>
    </source>
</reference>
<dbReference type="InterPro" id="IPR015421">
    <property type="entry name" value="PyrdxlP-dep_Trfase_major"/>
</dbReference>
<dbReference type="GO" id="GO:0019346">
    <property type="term" value="P:transsulfuration"/>
    <property type="evidence" value="ECO:0007669"/>
    <property type="project" value="InterPro"/>
</dbReference>
<dbReference type="RefSeq" id="WP_189532474.1">
    <property type="nucleotide sequence ID" value="NZ_BMYX01000005.1"/>
</dbReference>
<dbReference type="FunFam" id="3.90.1150.10:FF:000008">
    <property type="entry name" value="Cystathionine gamma-synthase"/>
    <property type="match status" value="1"/>
</dbReference>
<dbReference type="Gene3D" id="3.40.640.10">
    <property type="entry name" value="Type I PLP-dependent aspartate aminotransferase-like (Major domain)"/>
    <property type="match status" value="1"/>
</dbReference>
<dbReference type="GO" id="GO:0004123">
    <property type="term" value="F:cystathionine gamma-lyase activity"/>
    <property type="evidence" value="ECO:0007669"/>
    <property type="project" value="TreeGrafter"/>
</dbReference>
<name>A0A918P0Z9_9NEIS</name>
<dbReference type="InterPro" id="IPR015422">
    <property type="entry name" value="PyrdxlP-dep_Trfase_small"/>
</dbReference>
<dbReference type="EMBL" id="BMYX01000005">
    <property type="protein sequence ID" value="GGY11437.1"/>
    <property type="molecule type" value="Genomic_DNA"/>
</dbReference>
<dbReference type="FunFam" id="3.40.640.10:FF:000009">
    <property type="entry name" value="Cystathionine gamma-synthase homolog"/>
    <property type="match status" value="1"/>
</dbReference>